<dbReference type="Proteomes" id="UP000306102">
    <property type="component" value="Unassembled WGS sequence"/>
</dbReference>
<dbReference type="PROSITE" id="PS51879">
    <property type="entry name" value="RST"/>
    <property type="match status" value="1"/>
</dbReference>
<dbReference type="Gene3D" id="3.90.228.10">
    <property type="match status" value="1"/>
</dbReference>
<dbReference type="PROSITE" id="PS51059">
    <property type="entry name" value="PARP_CATALYTIC"/>
    <property type="match status" value="1"/>
</dbReference>
<evidence type="ECO:0000256" key="3">
    <source>
        <dbReference type="ARBA" id="ARBA00023016"/>
    </source>
</evidence>
<keyword evidence="3" id="KW-0346">Stress response</keyword>
<feature type="region of interest" description="Disordered" evidence="5">
    <location>
        <begin position="595"/>
        <end position="624"/>
    </location>
</feature>
<name>A0A4S4CX10_CAMSN</name>
<evidence type="ECO:0000259" key="7">
    <source>
        <dbReference type="PROSITE" id="PS51879"/>
    </source>
</evidence>
<keyword evidence="4" id="KW-0539">Nucleus</keyword>
<evidence type="ECO:0000313" key="9">
    <source>
        <dbReference type="Proteomes" id="UP000306102"/>
    </source>
</evidence>
<dbReference type="InterPro" id="IPR044964">
    <property type="entry name" value="RCD1/SRO1-5"/>
</dbReference>
<dbReference type="InterPro" id="IPR022003">
    <property type="entry name" value="RST"/>
</dbReference>
<protein>
    <submittedName>
        <fullName evidence="8">Uncharacterized protein</fullName>
    </submittedName>
</protein>
<evidence type="ECO:0000259" key="6">
    <source>
        <dbReference type="PROSITE" id="PS51059"/>
    </source>
</evidence>
<evidence type="ECO:0000256" key="5">
    <source>
        <dbReference type="SAM" id="MobiDB-lite"/>
    </source>
</evidence>
<evidence type="ECO:0000256" key="4">
    <source>
        <dbReference type="ARBA" id="ARBA00023242"/>
    </source>
</evidence>
<accession>A0A4S4CX10</accession>
<dbReference type="AlphaFoldDB" id="A0A4S4CX10"/>
<dbReference type="STRING" id="542762.A0A4S4CX10"/>
<gene>
    <name evidence="8" type="ORF">TEA_021368</name>
</gene>
<dbReference type="Pfam" id="PF12174">
    <property type="entry name" value="RST"/>
    <property type="match status" value="1"/>
</dbReference>
<dbReference type="SUPFAM" id="SSF56399">
    <property type="entry name" value="ADP-ribosylation"/>
    <property type="match status" value="1"/>
</dbReference>
<sequence>MRIQTRIEPCREVCDVNAFKIATSLIITGAREYIKGCVLFYKRESCFSVDSEEFEPEALVDSGVAHRKDNSELKTGLEETHRVEKWVGARISWVEIWVEFEERESREEKEKRGRRGAGSADVLVASPSWPQLRLCLCLAATPPPLPQPRVCWPPPLPSSPLPLLLFLPSPPLLLLLPPLSQAWNSPHNNWKCVLDLIFLRIGSIQFLSNSLSMEADSSRHQCRLFSVPLETTNGYVNGFRDLASNNIEFKLSGSEDHDHDQDQDQSISDCESGISGPNIEQSQLFGDGLIKVPEDDKLHEFINRKFISGLGSLGMHTSVVSIHRNSCSSFLGQARLQSFHVFARAMEKKCVGNANLRYAWYGASKDEIGKIITHGFGHCGGAGNNGLYGCGIYLSPDDSSIDSLKSSIVDEDGLRHVLLCRVILGNTELVHPGSEQFHPSSEQFDSGVDNLVSPKKYIVWSTHVNTHILPEYIISFRVTYPSTGWHRIPTSPWMPFSTLISVLSKFLPTHAISLISKYHAHHREKKMARHEFIQRVRQIAGDELLSAVIKSFRGKKKNRGEEERGSLRRLRPPSSSRGARRLRCLRSLSSWQLAARSSPPSAVAARSSSAPPDRASAPLLRPHC</sequence>
<evidence type="ECO:0000313" key="8">
    <source>
        <dbReference type="EMBL" id="THF94391.1"/>
    </source>
</evidence>
<dbReference type="GO" id="GO:0005634">
    <property type="term" value="C:nucleus"/>
    <property type="evidence" value="ECO:0007669"/>
    <property type="project" value="UniProtKB-SubCell"/>
</dbReference>
<organism evidence="8 9">
    <name type="scientific">Camellia sinensis var. sinensis</name>
    <name type="common">China tea</name>
    <dbReference type="NCBI Taxonomy" id="542762"/>
    <lineage>
        <taxon>Eukaryota</taxon>
        <taxon>Viridiplantae</taxon>
        <taxon>Streptophyta</taxon>
        <taxon>Embryophyta</taxon>
        <taxon>Tracheophyta</taxon>
        <taxon>Spermatophyta</taxon>
        <taxon>Magnoliopsida</taxon>
        <taxon>eudicotyledons</taxon>
        <taxon>Gunneridae</taxon>
        <taxon>Pentapetalae</taxon>
        <taxon>asterids</taxon>
        <taxon>Ericales</taxon>
        <taxon>Theaceae</taxon>
        <taxon>Camellia</taxon>
    </lineage>
</organism>
<keyword evidence="2" id="KW-0217">Developmental protein</keyword>
<reference evidence="8 9" key="1">
    <citation type="journal article" date="2018" name="Proc. Natl. Acad. Sci. U.S.A.">
        <title>Draft genome sequence of Camellia sinensis var. sinensis provides insights into the evolution of the tea genome and tea quality.</title>
        <authorList>
            <person name="Wei C."/>
            <person name="Yang H."/>
            <person name="Wang S."/>
            <person name="Zhao J."/>
            <person name="Liu C."/>
            <person name="Gao L."/>
            <person name="Xia E."/>
            <person name="Lu Y."/>
            <person name="Tai Y."/>
            <person name="She G."/>
            <person name="Sun J."/>
            <person name="Cao H."/>
            <person name="Tong W."/>
            <person name="Gao Q."/>
            <person name="Li Y."/>
            <person name="Deng W."/>
            <person name="Jiang X."/>
            <person name="Wang W."/>
            <person name="Chen Q."/>
            <person name="Zhang S."/>
            <person name="Li H."/>
            <person name="Wu J."/>
            <person name="Wang P."/>
            <person name="Li P."/>
            <person name="Shi C."/>
            <person name="Zheng F."/>
            <person name="Jian J."/>
            <person name="Huang B."/>
            <person name="Shan D."/>
            <person name="Shi M."/>
            <person name="Fang C."/>
            <person name="Yue Y."/>
            <person name="Li F."/>
            <person name="Li D."/>
            <person name="Wei S."/>
            <person name="Han B."/>
            <person name="Jiang C."/>
            <person name="Yin Y."/>
            <person name="Xia T."/>
            <person name="Zhang Z."/>
            <person name="Bennetzen J.L."/>
            <person name="Zhao S."/>
            <person name="Wan X."/>
        </authorList>
    </citation>
    <scope>NUCLEOTIDE SEQUENCE [LARGE SCALE GENOMIC DNA]</scope>
    <source>
        <strain evidence="9">cv. Shuchazao</strain>
        <tissue evidence="8">Leaf</tissue>
    </source>
</reference>
<dbReference type="PANTHER" id="PTHR32263:SF12">
    <property type="entry name" value="INACTIVE POLY [ADP-RIBOSE] POLYMERASE SRO4-RELATED"/>
    <property type="match status" value="1"/>
</dbReference>
<dbReference type="EMBL" id="SDRB02013680">
    <property type="protein sequence ID" value="THF94391.1"/>
    <property type="molecule type" value="Genomic_DNA"/>
</dbReference>
<feature type="compositionally biased region" description="Basic and acidic residues" evidence="5">
    <location>
        <begin position="253"/>
        <end position="262"/>
    </location>
</feature>
<feature type="domain" description="PARP catalytic" evidence="6">
    <location>
        <begin position="276"/>
        <end position="497"/>
    </location>
</feature>
<proteinExistence type="predicted"/>
<dbReference type="InterPro" id="IPR012317">
    <property type="entry name" value="Poly(ADP-ribose)pol_cat_dom"/>
</dbReference>
<comment type="caution">
    <text evidence="8">The sequence shown here is derived from an EMBL/GenBank/DDBJ whole genome shotgun (WGS) entry which is preliminary data.</text>
</comment>
<keyword evidence="9" id="KW-1185">Reference proteome</keyword>
<evidence type="ECO:0000256" key="2">
    <source>
        <dbReference type="ARBA" id="ARBA00022473"/>
    </source>
</evidence>
<comment type="subcellular location">
    <subcellularLocation>
        <location evidence="1">Nucleus</location>
    </subcellularLocation>
</comment>
<evidence type="ECO:0000256" key="1">
    <source>
        <dbReference type="ARBA" id="ARBA00004123"/>
    </source>
</evidence>
<feature type="domain" description="RST" evidence="7">
    <location>
        <begin position="487"/>
        <end position="558"/>
    </location>
</feature>
<dbReference type="GO" id="GO:0003950">
    <property type="term" value="F:NAD+ poly-ADP-ribosyltransferase activity"/>
    <property type="evidence" value="ECO:0007669"/>
    <property type="project" value="InterPro"/>
</dbReference>
<feature type="region of interest" description="Disordered" evidence="5">
    <location>
        <begin position="253"/>
        <end position="272"/>
    </location>
</feature>
<dbReference type="PANTHER" id="PTHR32263">
    <property type="entry name" value="INACTIVE POLY [ADP-RIBOSE] POLYMERASE SRO4-RELATED"/>
    <property type="match status" value="1"/>
</dbReference>
<feature type="region of interest" description="Disordered" evidence="5">
    <location>
        <begin position="555"/>
        <end position="579"/>
    </location>
</feature>